<comment type="caution">
    <text evidence="1">The sequence shown here is derived from an EMBL/GenBank/DDBJ whole genome shotgun (WGS) entry which is preliminary data.</text>
</comment>
<keyword evidence="2" id="KW-1185">Reference proteome</keyword>
<sequence>MKKVVWSSKAQKNYRDNLLYLKEFWTKKEIKRFIFLVDKAVHAISQNPYIGSVYEENYRYRKYLVTEQIYLYYRLTQENEILLASFWNNYQNPDQLKEFLL</sequence>
<dbReference type="InterPro" id="IPR035093">
    <property type="entry name" value="RelE/ParE_toxin_dom_sf"/>
</dbReference>
<dbReference type="Gene3D" id="3.30.2310.20">
    <property type="entry name" value="RelE-like"/>
    <property type="match status" value="1"/>
</dbReference>
<gene>
    <name evidence="1" type="ORF">SOP96_11245</name>
</gene>
<organism evidence="1 2">
    <name type="scientific">Chryseobacterium salviniae</name>
    <dbReference type="NCBI Taxonomy" id="3101750"/>
    <lineage>
        <taxon>Bacteria</taxon>
        <taxon>Pseudomonadati</taxon>
        <taxon>Bacteroidota</taxon>
        <taxon>Flavobacteriia</taxon>
        <taxon>Flavobacteriales</taxon>
        <taxon>Weeksellaceae</taxon>
        <taxon>Chryseobacterium group</taxon>
        <taxon>Chryseobacterium</taxon>
    </lineage>
</organism>
<accession>A0ABU6HTQ4</accession>
<name>A0ABU6HTQ4_9FLAO</name>
<reference evidence="1 2" key="1">
    <citation type="submission" date="2024-01" db="EMBL/GenBank/DDBJ databases">
        <title>Chryseobacterium sp. T9W2-O.</title>
        <authorList>
            <person name="Maltman C."/>
        </authorList>
    </citation>
    <scope>NUCLEOTIDE SEQUENCE [LARGE SCALE GENOMIC DNA]</scope>
    <source>
        <strain evidence="1 2">T9W2-O</strain>
    </source>
</reference>
<dbReference type="Proteomes" id="UP001348397">
    <property type="component" value="Unassembled WGS sequence"/>
</dbReference>
<evidence type="ECO:0000313" key="1">
    <source>
        <dbReference type="EMBL" id="MEC3876288.1"/>
    </source>
</evidence>
<proteinExistence type="predicted"/>
<dbReference type="EMBL" id="JAYLAA010000039">
    <property type="protein sequence ID" value="MEC3876288.1"/>
    <property type="molecule type" value="Genomic_DNA"/>
</dbReference>
<protein>
    <submittedName>
        <fullName evidence="1">Type II toxin-antitoxin system RelE/ParE family toxin</fullName>
    </submittedName>
</protein>
<evidence type="ECO:0000313" key="2">
    <source>
        <dbReference type="Proteomes" id="UP001348397"/>
    </source>
</evidence>